<organism evidence="3 5">
    <name type="scientific">Polaribacter dokdonensis DSW-5</name>
    <dbReference type="NCBI Taxonomy" id="1300348"/>
    <lineage>
        <taxon>Bacteria</taxon>
        <taxon>Pseudomonadati</taxon>
        <taxon>Bacteroidota</taxon>
        <taxon>Flavobacteriia</taxon>
        <taxon>Flavobacteriales</taxon>
        <taxon>Flavobacteriaceae</taxon>
    </lineage>
</organism>
<dbReference type="InterPro" id="IPR016187">
    <property type="entry name" value="CTDL_fold"/>
</dbReference>
<dbReference type="Gene3D" id="3.10.100.10">
    <property type="entry name" value="Mannose-Binding Protein A, subunit A"/>
    <property type="match status" value="1"/>
</dbReference>
<comment type="caution">
    <text evidence="3">The sequence shown here is derived from an EMBL/GenBank/DDBJ whole genome shotgun (WGS) entry which is preliminary data.</text>
</comment>
<evidence type="ECO:0000313" key="5">
    <source>
        <dbReference type="Proteomes" id="UP000037716"/>
    </source>
</evidence>
<evidence type="ECO:0000256" key="1">
    <source>
        <dbReference type="SAM" id="SignalP"/>
    </source>
</evidence>
<dbReference type="STRING" id="1300348.I602_1386"/>
<evidence type="ECO:0000313" key="4">
    <source>
        <dbReference type="EMBL" id="SEE02076.1"/>
    </source>
</evidence>
<dbReference type="InterPro" id="IPR001304">
    <property type="entry name" value="C-type_lectin-like"/>
</dbReference>
<dbReference type="Proteomes" id="UP000183071">
    <property type="component" value="Unassembled WGS sequence"/>
</dbReference>
<dbReference type="Pfam" id="PF19081">
    <property type="entry name" value="Ig_7"/>
    <property type="match status" value="2"/>
</dbReference>
<feature type="chain" id="PRO_5005832980" evidence="1">
    <location>
        <begin position="28"/>
        <end position="724"/>
    </location>
</feature>
<dbReference type="Proteomes" id="UP000037716">
    <property type="component" value="Unassembled WGS sequence"/>
</dbReference>
<dbReference type="CDD" id="cd03603">
    <property type="entry name" value="CLECT_VCBS"/>
    <property type="match status" value="1"/>
</dbReference>
<keyword evidence="6" id="KW-1185">Reference proteome</keyword>
<dbReference type="PATRIC" id="fig|1300348.6.peg.1385"/>
<feature type="signal peptide" evidence="1">
    <location>
        <begin position="1"/>
        <end position="27"/>
    </location>
</feature>
<dbReference type="AlphaFoldDB" id="A0A0M9CGA5"/>
<proteinExistence type="predicted"/>
<dbReference type="OrthoDB" id="9765926at2"/>
<dbReference type="InterPro" id="IPR026341">
    <property type="entry name" value="T9SS_type_B"/>
</dbReference>
<dbReference type="EMBL" id="LGBR01000001">
    <property type="protein sequence ID" value="KOY51826.1"/>
    <property type="molecule type" value="Genomic_DNA"/>
</dbReference>
<evidence type="ECO:0000313" key="6">
    <source>
        <dbReference type="Proteomes" id="UP000183071"/>
    </source>
</evidence>
<dbReference type="InterPro" id="IPR016186">
    <property type="entry name" value="C-type_lectin-like/link_sf"/>
</dbReference>
<protein>
    <submittedName>
        <fullName evidence="3">Gliding motility-associated C-terminal domain-containing protein</fullName>
    </submittedName>
</protein>
<dbReference type="Pfam" id="PF13585">
    <property type="entry name" value="CHU_C"/>
    <property type="match status" value="1"/>
</dbReference>
<dbReference type="PANTHER" id="PTHR22803">
    <property type="entry name" value="MANNOSE, PHOSPHOLIPASE, LECTIN RECEPTOR RELATED"/>
    <property type="match status" value="1"/>
</dbReference>
<dbReference type="InterPro" id="IPR044023">
    <property type="entry name" value="Ig_7"/>
</dbReference>
<dbReference type="EMBL" id="FNUE01000001">
    <property type="protein sequence ID" value="SEE02076.1"/>
    <property type="molecule type" value="Genomic_DNA"/>
</dbReference>
<dbReference type="SUPFAM" id="SSF56436">
    <property type="entry name" value="C-type lectin-like"/>
    <property type="match status" value="1"/>
</dbReference>
<evidence type="ECO:0000259" key="2">
    <source>
        <dbReference type="PROSITE" id="PS50041"/>
    </source>
</evidence>
<dbReference type="InterPro" id="IPR050111">
    <property type="entry name" value="C-type_lectin/snaclec_domain"/>
</dbReference>
<accession>A0A0M9CGA5</accession>
<dbReference type="NCBIfam" id="TIGR04131">
    <property type="entry name" value="Bac_Flav_CTERM"/>
    <property type="match status" value="1"/>
</dbReference>
<feature type="domain" description="C-type lectin" evidence="2">
    <location>
        <begin position="151"/>
        <end position="279"/>
    </location>
</feature>
<reference evidence="4 6" key="2">
    <citation type="submission" date="2016-10" db="EMBL/GenBank/DDBJ databases">
        <authorList>
            <person name="Varghese N."/>
            <person name="Submissions S."/>
        </authorList>
    </citation>
    <scope>NUCLEOTIDE SEQUENCE [LARGE SCALE GENOMIC DNA]</scope>
    <source>
        <strain evidence="4 6">DSW-5</strain>
    </source>
</reference>
<sequence length="724" mass="79052">MKKSLQHKIGLLFILFFCSTFFLYAQADTAPSITADGRQLFCVGSTINIVTDFSITDPDDTGLDNFFIQISEGYQTNFDLLQLTGNHPNIAASWNPNEGKLTLLPSNGTTQIEFSELESAVRSVVFSTTATDVAIEKIFSLTVDDANYLPTTDHFYEFVADEGITWAQARIQAENRTYFGREGYLATLTSQEEANFAGKQAAGAGWIGGSDEETEGEWKWVTGPEAGTVFWRGQVNGTTPNFAFWNNNEPNDFRGNNTTGEDYAHITDPSIGIPGAWNDLPNIGGTDLYIPRGYIVEYGKPGDNPLNIVASTSIYLPQILSTTSATLCESGSANISAVPSEGDILWYDAQTGGNLLATGNSYTTPFITENTTYFAAITVNGCNTYTRTAVTVIVNPKPQITSTTNDLVCSGSALLSAEANQGDVYWYETAISTSPIFIGDNYQTPNLNATTSYFVEANNLDCISANRTEVIAEVDSTVPNFSLLQPEFILCEDVGTVDLVTINPQGNYTYVWKREETLLTENTASINVSISGIYTVSAISEAGCISDELTILVSDSEKATITISDVIITDDSNNNSIQVASSNLGNGVYEFALDDEFGTYKDEGIFQNLSTGVHVLYVRDKGGCGTASLVFSILAYPKFFSPNGDNQNDVWQISGFDETFYTLSTVFIYDRFGVLLYKMDNNEGWNGITNGKPAPSNNYWFKVTLSDINNLSIEKTGNFSLIRK</sequence>
<dbReference type="RefSeq" id="WP_053973974.1">
    <property type="nucleotide sequence ID" value="NZ_FNUE01000001.1"/>
</dbReference>
<dbReference type="PROSITE" id="PS50041">
    <property type="entry name" value="C_TYPE_LECTIN_2"/>
    <property type="match status" value="1"/>
</dbReference>
<dbReference type="InterPro" id="IPR034007">
    <property type="entry name" value="CTLD_bac"/>
</dbReference>
<gene>
    <name evidence="3" type="ORF">I602_1386</name>
    <name evidence="4" type="ORF">SAMN05444353_0383</name>
</gene>
<name>A0A0M9CGA5_9FLAO</name>
<reference evidence="3 5" key="1">
    <citation type="submission" date="2015-07" db="EMBL/GenBank/DDBJ databases">
        <title>Genome of Polaribacter dokdonenesis DSW-5, isolated from seawater off Dokdo in Korea.</title>
        <authorList>
            <person name="Yoon K."/>
            <person name="Song J.Y."/>
            <person name="Kim J.F."/>
        </authorList>
    </citation>
    <scope>NUCLEOTIDE SEQUENCE [LARGE SCALE GENOMIC DNA]</scope>
    <source>
        <strain evidence="3 5">DSW-5</strain>
    </source>
</reference>
<evidence type="ECO:0000313" key="3">
    <source>
        <dbReference type="EMBL" id="KOY51826.1"/>
    </source>
</evidence>
<keyword evidence="1" id="KW-0732">Signal</keyword>